<comment type="similarity">
    <text evidence="1">Belongs to the AfsR/DnrI/RedD regulatory family.</text>
</comment>
<dbReference type="SMART" id="SM00862">
    <property type="entry name" value="Trans_reg_C"/>
    <property type="match status" value="1"/>
</dbReference>
<dbReference type="InterPro" id="IPR011990">
    <property type="entry name" value="TPR-like_helical_dom_sf"/>
</dbReference>
<dbReference type="SUPFAM" id="SSF48452">
    <property type="entry name" value="TPR-like"/>
    <property type="match status" value="1"/>
</dbReference>
<evidence type="ECO:0000256" key="1">
    <source>
        <dbReference type="ARBA" id="ARBA00005820"/>
    </source>
</evidence>
<dbReference type="PANTHER" id="PTHR35807">
    <property type="entry name" value="TRANSCRIPTIONAL REGULATOR REDD-RELATED"/>
    <property type="match status" value="1"/>
</dbReference>
<dbReference type="InterPro" id="IPR016032">
    <property type="entry name" value="Sig_transdc_resp-reg_C-effctor"/>
</dbReference>
<dbReference type="InterPro" id="IPR005158">
    <property type="entry name" value="BTAD"/>
</dbReference>
<gene>
    <name evidence="8" type="ORF">DZF91_14210</name>
</gene>
<proteinExistence type="inferred from homology"/>
<dbReference type="PROSITE" id="PS51755">
    <property type="entry name" value="OMPR_PHOB"/>
    <property type="match status" value="1"/>
</dbReference>
<feature type="compositionally biased region" description="Pro residues" evidence="6">
    <location>
        <begin position="251"/>
        <end position="269"/>
    </location>
</feature>
<keyword evidence="4" id="KW-0804">Transcription</keyword>
<organism evidence="8 9">
    <name type="scientific">Actinomadura logoneensis</name>
    <dbReference type="NCBI Taxonomy" id="2293572"/>
    <lineage>
        <taxon>Bacteria</taxon>
        <taxon>Bacillati</taxon>
        <taxon>Actinomycetota</taxon>
        <taxon>Actinomycetes</taxon>
        <taxon>Streptosporangiales</taxon>
        <taxon>Thermomonosporaceae</taxon>
        <taxon>Actinomadura</taxon>
    </lineage>
</organism>
<dbReference type="Gene3D" id="1.25.40.10">
    <property type="entry name" value="Tetratricopeptide repeat domain"/>
    <property type="match status" value="1"/>
</dbReference>
<dbReference type="Pfam" id="PF13401">
    <property type="entry name" value="AAA_22"/>
    <property type="match status" value="1"/>
</dbReference>
<keyword evidence="2" id="KW-0805">Transcription regulation</keyword>
<dbReference type="GO" id="GO:0003677">
    <property type="term" value="F:DNA binding"/>
    <property type="evidence" value="ECO:0007669"/>
    <property type="project" value="UniProtKB-UniRule"/>
</dbReference>
<evidence type="ECO:0000313" key="8">
    <source>
        <dbReference type="EMBL" id="RFU40990.1"/>
    </source>
</evidence>
<accession>A0A372JM10</accession>
<sequence>MKFRVLGFPEVSTGERPARLGAGRPRLLLLMLLAAANRTVTDDRLTDGLWPDGPPPSARKNLQSYVLRLRRALDDPGRIARDAAGYRLTAAPAELDALRFEELVAAARAAADLHRRDALLSEALGLWRGAAYAGHADSAPLRDEALRLDELRLTVVEEHAETCLALGRHEALVPELSAFVRSQPLRERPAAQLMLALYHCGRRAEALEVYRETRARLADELGLDPSPTLHDAHRAVLSDAPTPTAPSARNHPPPRNAAPPRASPPPRNAAPPREAARASGSTPGRGSAPPRDSAWAEVSPWRGPRSPVGEVIGRDRECAELARLVRTRRLVTLTGPGGVGKTTVALRVAAREAPADGVVVLALAHLSRDDDVFAELAALLDVTGHGEAARRGVEERLRGGARLLVLDNCEHLAEPCARLAARLLPACPGLRILATGRRPLGVPGEVVRPLVPLPVPAADEVTDAVRLFARRAR</sequence>
<evidence type="ECO:0000256" key="3">
    <source>
        <dbReference type="ARBA" id="ARBA00023125"/>
    </source>
</evidence>
<dbReference type="SUPFAM" id="SSF46894">
    <property type="entry name" value="C-terminal effector domain of the bipartite response regulators"/>
    <property type="match status" value="1"/>
</dbReference>
<dbReference type="InterPro" id="IPR051677">
    <property type="entry name" value="AfsR-DnrI-RedD_regulator"/>
</dbReference>
<dbReference type="Gene3D" id="1.10.10.10">
    <property type="entry name" value="Winged helix-like DNA-binding domain superfamily/Winged helix DNA-binding domain"/>
    <property type="match status" value="1"/>
</dbReference>
<dbReference type="SMART" id="SM00382">
    <property type="entry name" value="AAA"/>
    <property type="match status" value="1"/>
</dbReference>
<dbReference type="SMART" id="SM01043">
    <property type="entry name" value="BTAD"/>
    <property type="match status" value="1"/>
</dbReference>
<dbReference type="GO" id="GO:0000160">
    <property type="term" value="P:phosphorelay signal transduction system"/>
    <property type="evidence" value="ECO:0007669"/>
    <property type="project" value="InterPro"/>
</dbReference>
<dbReference type="InterPro" id="IPR027417">
    <property type="entry name" value="P-loop_NTPase"/>
</dbReference>
<dbReference type="EMBL" id="QURH01000243">
    <property type="protein sequence ID" value="RFU40990.1"/>
    <property type="molecule type" value="Genomic_DNA"/>
</dbReference>
<feature type="compositionally biased region" description="Low complexity" evidence="6">
    <location>
        <begin position="270"/>
        <end position="279"/>
    </location>
</feature>
<dbReference type="InterPro" id="IPR003593">
    <property type="entry name" value="AAA+_ATPase"/>
</dbReference>
<dbReference type="CDD" id="cd15831">
    <property type="entry name" value="BTAD"/>
    <property type="match status" value="1"/>
</dbReference>
<dbReference type="Proteomes" id="UP000261811">
    <property type="component" value="Unassembled WGS sequence"/>
</dbReference>
<reference evidence="8 9" key="1">
    <citation type="submission" date="2018-08" db="EMBL/GenBank/DDBJ databases">
        <title>Actinomadura jelena sp. nov., a novel Actinomycete isolated from soil in Chad.</title>
        <authorList>
            <person name="Shi L."/>
        </authorList>
    </citation>
    <scope>NUCLEOTIDE SEQUENCE [LARGE SCALE GENOMIC DNA]</scope>
    <source>
        <strain evidence="8 9">NEAU-G17</strain>
    </source>
</reference>
<dbReference type="Pfam" id="PF03704">
    <property type="entry name" value="BTAD"/>
    <property type="match status" value="1"/>
</dbReference>
<comment type="caution">
    <text evidence="8">The sequence shown here is derived from an EMBL/GenBank/DDBJ whole genome shotgun (WGS) entry which is preliminary data.</text>
</comment>
<evidence type="ECO:0000313" key="9">
    <source>
        <dbReference type="Proteomes" id="UP000261811"/>
    </source>
</evidence>
<feature type="domain" description="OmpR/PhoB-type" evidence="7">
    <location>
        <begin position="1"/>
        <end position="90"/>
    </location>
</feature>
<keyword evidence="9" id="KW-1185">Reference proteome</keyword>
<dbReference type="Gene3D" id="3.40.50.300">
    <property type="entry name" value="P-loop containing nucleotide triphosphate hydrolases"/>
    <property type="match status" value="1"/>
</dbReference>
<dbReference type="InterPro" id="IPR001867">
    <property type="entry name" value="OmpR/PhoB-type_DNA-bd"/>
</dbReference>
<dbReference type="InterPro" id="IPR036388">
    <property type="entry name" value="WH-like_DNA-bd_sf"/>
</dbReference>
<dbReference type="AlphaFoldDB" id="A0A372JM10"/>
<dbReference type="SUPFAM" id="SSF52540">
    <property type="entry name" value="P-loop containing nucleoside triphosphate hydrolases"/>
    <property type="match status" value="1"/>
</dbReference>
<dbReference type="GO" id="GO:0006355">
    <property type="term" value="P:regulation of DNA-templated transcription"/>
    <property type="evidence" value="ECO:0007669"/>
    <property type="project" value="InterPro"/>
</dbReference>
<evidence type="ECO:0000256" key="5">
    <source>
        <dbReference type="PROSITE-ProRule" id="PRU01091"/>
    </source>
</evidence>
<evidence type="ECO:0000256" key="2">
    <source>
        <dbReference type="ARBA" id="ARBA00023015"/>
    </source>
</evidence>
<dbReference type="InterPro" id="IPR049945">
    <property type="entry name" value="AAA_22"/>
</dbReference>
<keyword evidence="3 5" id="KW-0238">DNA-binding</keyword>
<evidence type="ECO:0000256" key="4">
    <source>
        <dbReference type="ARBA" id="ARBA00023163"/>
    </source>
</evidence>
<dbReference type="GO" id="GO:0016887">
    <property type="term" value="F:ATP hydrolysis activity"/>
    <property type="evidence" value="ECO:0007669"/>
    <property type="project" value="InterPro"/>
</dbReference>
<feature type="region of interest" description="Disordered" evidence="6">
    <location>
        <begin position="238"/>
        <end position="308"/>
    </location>
</feature>
<evidence type="ECO:0000256" key="6">
    <source>
        <dbReference type="SAM" id="MobiDB-lite"/>
    </source>
</evidence>
<evidence type="ECO:0000259" key="7">
    <source>
        <dbReference type="PROSITE" id="PS51755"/>
    </source>
</evidence>
<feature type="non-terminal residue" evidence="8">
    <location>
        <position position="473"/>
    </location>
</feature>
<protein>
    <submittedName>
        <fullName evidence="8">Helix-turn-helix domain-containing protein</fullName>
    </submittedName>
</protein>
<name>A0A372JM10_9ACTN</name>
<dbReference type="RefSeq" id="WP_158587943.1">
    <property type="nucleotide sequence ID" value="NZ_QURH01000243.1"/>
</dbReference>
<dbReference type="PANTHER" id="PTHR35807:SF1">
    <property type="entry name" value="TRANSCRIPTIONAL REGULATOR REDD"/>
    <property type="match status" value="1"/>
</dbReference>
<dbReference type="OrthoDB" id="4336084at2"/>
<feature type="DNA-binding region" description="OmpR/PhoB-type" evidence="5">
    <location>
        <begin position="1"/>
        <end position="90"/>
    </location>
</feature>